<keyword evidence="1" id="KW-1133">Transmembrane helix</keyword>
<dbReference type="RefSeq" id="WP_252773381.1">
    <property type="nucleotide sequence ID" value="NZ_CP097122.1"/>
</dbReference>
<organism evidence="2 3">
    <name type="scientific">Fructobacillus americanaquae</name>
    <dbReference type="NCBI Taxonomy" id="2940302"/>
    <lineage>
        <taxon>Bacteria</taxon>
        <taxon>Bacillati</taxon>
        <taxon>Bacillota</taxon>
        <taxon>Bacilli</taxon>
        <taxon>Lactobacillales</taxon>
        <taxon>Lactobacillaceae</taxon>
        <taxon>Fructobacillus</taxon>
    </lineage>
</organism>
<sequence>MNMNIGGLVYKKDLMSPTHEVFLFVLKPDYLAERELGSLLMATTPPKKPWDKNLSFRLANVSIYSNIFQHFTLAILSIIMQYFAVIVMMNELDTVRTSPI</sequence>
<name>A0ABY5BYY3_9LACO</name>
<reference evidence="2" key="1">
    <citation type="submission" date="2022-05" db="EMBL/GenBank/DDBJ databases">
        <authorList>
            <person name="Oliphant S.A."/>
            <person name="Watson-Haigh N.S."/>
            <person name="Sumby K.M."/>
            <person name="Gardner J.M."/>
            <person name="Jiranek V."/>
        </authorList>
    </citation>
    <scope>NUCLEOTIDE SEQUENCE</scope>
    <source>
        <strain evidence="2">KI3_B9</strain>
    </source>
</reference>
<gene>
    <name evidence="2" type="ORF">M3M36_04290</name>
</gene>
<evidence type="ECO:0000313" key="3">
    <source>
        <dbReference type="Proteomes" id="UP001056093"/>
    </source>
</evidence>
<evidence type="ECO:0000256" key="1">
    <source>
        <dbReference type="SAM" id="Phobius"/>
    </source>
</evidence>
<proteinExistence type="predicted"/>
<keyword evidence="1" id="KW-0472">Membrane</keyword>
<dbReference type="EMBL" id="CP097122">
    <property type="protein sequence ID" value="USS91557.1"/>
    <property type="molecule type" value="Genomic_DNA"/>
</dbReference>
<protein>
    <submittedName>
        <fullName evidence="2">Uncharacterized protein</fullName>
    </submittedName>
</protein>
<dbReference type="Proteomes" id="UP001056093">
    <property type="component" value="Chromosome"/>
</dbReference>
<keyword evidence="3" id="KW-1185">Reference proteome</keyword>
<evidence type="ECO:0000313" key="2">
    <source>
        <dbReference type="EMBL" id="USS91557.1"/>
    </source>
</evidence>
<feature type="transmembrane region" description="Helical" evidence="1">
    <location>
        <begin position="67"/>
        <end position="89"/>
    </location>
</feature>
<keyword evidence="1" id="KW-0812">Transmembrane</keyword>
<accession>A0ABY5BYY3</accession>